<feature type="non-terminal residue" evidence="1">
    <location>
        <position position="118"/>
    </location>
</feature>
<dbReference type="Proteomes" id="UP000029121">
    <property type="component" value="Unassembled WGS sequence"/>
</dbReference>
<dbReference type="EMBL" id="KB870810">
    <property type="protein sequence ID" value="EOA22825.1"/>
    <property type="molecule type" value="Genomic_DNA"/>
</dbReference>
<gene>
    <name evidence="1" type="ORF">CARUB_v10003543mg</name>
</gene>
<evidence type="ECO:0000313" key="2">
    <source>
        <dbReference type="Proteomes" id="UP000029121"/>
    </source>
</evidence>
<protein>
    <submittedName>
        <fullName evidence="1">Uncharacterized protein</fullName>
    </submittedName>
</protein>
<proteinExistence type="predicted"/>
<sequence>MREVKAHPKVLKLVRTDCHHHYKGVEVTVVYDSSLWLFVQIHPYGLWQLQELIVSGKNCYLKIHSYLRQFGVSQTLLLQKPEETKAILLERPLLIAHLGGLYWLIKFDLKYHGSSRIR</sequence>
<organism evidence="1 2">
    <name type="scientific">Capsella rubella</name>
    <dbReference type="NCBI Taxonomy" id="81985"/>
    <lineage>
        <taxon>Eukaryota</taxon>
        <taxon>Viridiplantae</taxon>
        <taxon>Streptophyta</taxon>
        <taxon>Embryophyta</taxon>
        <taxon>Tracheophyta</taxon>
        <taxon>Spermatophyta</taxon>
        <taxon>Magnoliopsida</taxon>
        <taxon>eudicotyledons</taxon>
        <taxon>Gunneridae</taxon>
        <taxon>Pentapetalae</taxon>
        <taxon>rosids</taxon>
        <taxon>malvids</taxon>
        <taxon>Brassicales</taxon>
        <taxon>Brassicaceae</taxon>
        <taxon>Camelineae</taxon>
        <taxon>Capsella</taxon>
    </lineage>
</organism>
<name>R0HCR2_9BRAS</name>
<evidence type="ECO:0000313" key="1">
    <source>
        <dbReference type="EMBL" id="EOA22825.1"/>
    </source>
</evidence>
<keyword evidence="2" id="KW-1185">Reference proteome</keyword>
<reference evidence="2" key="1">
    <citation type="journal article" date="2013" name="Nat. Genet.">
        <title>The Capsella rubella genome and the genomic consequences of rapid mating system evolution.</title>
        <authorList>
            <person name="Slotte T."/>
            <person name="Hazzouri K.M."/>
            <person name="Agren J.A."/>
            <person name="Koenig D."/>
            <person name="Maumus F."/>
            <person name="Guo Y.L."/>
            <person name="Steige K."/>
            <person name="Platts A.E."/>
            <person name="Escobar J.S."/>
            <person name="Newman L.K."/>
            <person name="Wang W."/>
            <person name="Mandakova T."/>
            <person name="Vello E."/>
            <person name="Smith L.M."/>
            <person name="Henz S.R."/>
            <person name="Steffen J."/>
            <person name="Takuno S."/>
            <person name="Brandvain Y."/>
            <person name="Coop G."/>
            <person name="Andolfatto P."/>
            <person name="Hu T.T."/>
            <person name="Blanchette M."/>
            <person name="Clark R.M."/>
            <person name="Quesneville H."/>
            <person name="Nordborg M."/>
            <person name="Gaut B.S."/>
            <person name="Lysak M.A."/>
            <person name="Jenkins J."/>
            <person name="Grimwood J."/>
            <person name="Chapman J."/>
            <person name="Prochnik S."/>
            <person name="Shu S."/>
            <person name="Rokhsar D."/>
            <person name="Schmutz J."/>
            <person name="Weigel D."/>
            <person name="Wright S.I."/>
        </authorList>
    </citation>
    <scope>NUCLEOTIDE SEQUENCE [LARGE SCALE GENOMIC DNA]</scope>
    <source>
        <strain evidence="2">cv. Monte Gargano</strain>
    </source>
</reference>
<dbReference type="AlphaFoldDB" id="R0HCR2"/>
<accession>R0HCR2</accession>